<name>A0A3L8E026_OOCBI</name>
<dbReference type="AlphaFoldDB" id="A0A3L8E026"/>
<protein>
    <recommendedName>
        <fullName evidence="3">Monocarboxylate transporter</fullName>
    </recommendedName>
</protein>
<dbReference type="Proteomes" id="UP000279307">
    <property type="component" value="Chromosome 2"/>
</dbReference>
<organism evidence="2">
    <name type="scientific">Ooceraea biroi</name>
    <name type="common">Clonal raider ant</name>
    <name type="synonym">Cerapachys biroi</name>
    <dbReference type="NCBI Taxonomy" id="2015173"/>
    <lineage>
        <taxon>Eukaryota</taxon>
        <taxon>Metazoa</taxon>
        <taxon>Ecdysozoa</taxon>
        <taxon>Arthropoda</taxon>
        <taxon>Hexapoda</taxon>
        <taxon>Insecta</taxon>
        <taxon>Pterygota</taxon>
        <taxon>Neoptera</taxon>
        <taxon>Endopterygota</taxon>
        <taxon>Hymenoptera</taxon>
        <taxon>Apocrita</taxon>
        <taxon>Aculeata</taxon>
        <taxon>Formicoidea</taxon>
        <taxon>Formicidae</taxon>
        <taxon>Dorylinae</taxon>
        <taxon>Ooceraea</taxon>
    </lineage>
</organism>
<gene>
    <name evidence="2" type="ORF">DMN91_001675</name>
</gene>
<accession>A0A3L8E026</accession>
<reference evidence="2" key="1">
    <citation type="journal article" date="2018" name="Genome Res.">
        <title>The genomic architecture and molecular evolution of ant odorant receptors.</title>
        <authorList>
            <person name="McKenzie S.K."/>
            <person name="Kronauer D.J.C."/>
        </authorList>
    </citation>
    <scope>NUCLEOTIDE SEQUENCE [LARGE SCALE GENOMIC DNA]</scope>
    <source>
        <strain evidence="2">Clonal line C1</strain>
    </source>
</reference>
<evidence type="ECO:0000256" key="1">
    <source>
        <dbReference type="SAM" id="MobiDB-lite"/>
    </source>
</evidence>
<comment type="caution">
    <text evidence="2">The sequence shown here is derived from an EMBL/GenBank/DDBJ whole genome shotgun (WGS) entry which is preliminary data.</text>
</comment>
<dbReference type="EMBL" id="QOIP01000002">
    <property type="protein sequence ID" value="RLU25519.1"/>
    <property type="molecule type" value="Genomic_DNA"/>
</dbReference>
<feature type="region of interest" description="Disordered" evidence="1">
    <location>
        <begin position="1"/>
        <end position="61"/>
    </location>
</feature>
<sequence length="482" mass="53077">MDGRADSAGSPCEEAYRRRRRSYSAAMSDENSLDDDDEDEDDDEDDDDDDDGAKEEEAYPHHDGAARARCCRRHECSTRKISSLESETCCSIESLVSKRALTRESSGDTAKSWSEIEIPELLLAHPEILSRMMRCRCFVAQFSACQCQHQRRKISSTSSCLARESGAKRKDSGNSVSTCQSFLPPSSGRNSVGSLYCCTDNAGDNAGTTTTTQRRHSIAAGPVLHRRYSSDNQTHPLLRGYKIGRADNRRLSEQPLVADAIGNRESVAGAASVAEPIIAGSRTRFPRGFPKATARATQSVASFHRESSARDIKRTKDNESRIVEESLGARILTDSCGKNSEANANSFTGRKNSAIPITPKMMRRRFSEQLILEGGLASASEFENLVGQPEQAENEEESLTAINARKKITLNKHYYPEGGWGYVIVVTTILVHLISHGLQLASGLLMSSAVMQYKRTIEDAGTTYKTSVLQTYLKINYRNGCT</sequence>
<evidence type="ECO:0000313" key="2">
    <source>
        <dbReference type="EMBL" id="RLU25519.1"/>
    </source>
</evidence>
<evidence type="ECO:0008006" key="3">
    <source>
        <dbReference type="Google" id="ProtNLM"/>
    </source>
</evidence>
<feature type="compositionally biased region" description="Acidic residues" evidence="1">
    <location>
        <begin position="31"/>
        <end position="54"/>
    </location>
</feature>
<reference evidence="2" key="2">
    <citation type="submission" date="2018-07" db="EMBL/GenBank/DDBJ databases">
        <authorList>
            <person name="Mckenzie S.K."/>
            <person name="Kronauer D.J.C."/>
        </authorList>
    </citation>
    <scope>NUCLEOTIDE SEQUENCE</scope>
    <source>
        <strain evidence="2">Clonal line C1</strain>
    </source>
</reference>
<proteinExistence type="predicted"/>